<name>A0A364KXY3_TALAM</name>
<evidence type="ECO:0000313" key="3">
    <source>
        <dbReference type="Proteomes" id="UP000249363"/>
    </source>
</evidence>
<dbReference type="EMBL" id="MIKG01000007">
    <property type="protein sequence ID" value="RAO68417.1"/>
    <property type="molecule type" value="Genomic_DNA"/>
</dbReference>
<evidence type="ECO:0000256" key="1">
    <source>
        <dbReference type="SAM" id="Phobius"/>
    </source>
</evidence>
<dbReference type="Proteomes" id="UP000249363">
    <property type="component" value="Unassembled WGS sequence"/>
</dbReference>
<keyword evidence="1" id="KW-1133">Transmembrane helix</keyword>
<keyword evidence="1" id="KW-0812">Transmembrane</keyword>
<comment type="caution">
    <text evidence="2">The sequence shown here is derived from an EMBL/GenBank/DDBJ whole genome shotgun (WGS) entry which is preliminary data.</text>
</comment>
<keyword evidence="3" id="KW-1185">Reference proteome</keyword>
<protein>
    <submittedName>
        <fullName evidence="2">Uncharacterized protein</fullName>
    </submittedName>
</protein>
<feature type="transmembrane region" description="Helical" evidence="1">
    <location>
        <begin position="312"/>
        <end position="333"/>
    </location>
</feature>
<dbReference type="RefSeq" id="XP_040732933.1">
    <property type="nucleotide sequence ID" value="XM_040876793.1"/>
</dbReference>
<accession>A0A364KXY3</accession>
<organism evidence="2 3">
    <name type="scientific">Talaromyces amestolkiae</name>
    <dbReference type="NCBI Taxonomy" id="1196081"/>
    <lineage>
        <taxon>Eukaryota</taxon>
        <taxon>Fungi</taxon>
        <taxon>Dikarya</taxon>
        <taxon>Ascomycota</taxon>
        <taxon>Pezizomycotina</taxon>
        <taxon>Eurotiomycetes</taxon>
        <taxon>Eurotiomycetidae</taxon>
        <taxon>Eurotiales</taxon>
        <taxon>Trichocomaceae</taxon>
        <taxon>Talaromyces</taxon>
        <taxon>Talaromyces sect. Talaromyces</taxon>
    </lineage>
</organism>
<sequence length="349" mass="40781">MTAQDPLDIPLHTELISTVSRCRFINDLCSLSIDQQTLTAYKYDLDAYFVYYSEQCRSALLDRGRHVAVRTHRDVTDIASYIRGGQQREDIKQIITSKLLTCSSPNDDRIAENTIDLVASLLLMMQFRDLPFGISRWRPLKWTHGSLQDFLRGQWDNQPMLKETVKLESIFNAPNLTRIAGIRIEWTDNLNDHLKMIGEDTAVMIFHHASFLEMQRHDLFPAGLIEETLKTLALLFPQNGRETQSWFEKIQSRPQTPTLDPKVARCGRLKSDDRHLEHFTFWRDRLVILKQVFDEAEPNTIPRLWYDRRKGVQWYTFWVAVFVLLLTVFFGFVQSVEGALQVYKAYHPN</sequence>
<dbReference type="GeneID" id="63793645"/>
<dbReference type="OrthoDB" id="5428890at2759"/>
<dbReference type="AlphaFoldDB" id="A0A364KXY3"/>
<gene>
    <name evidence="2" type="ORF">BHQ10_004429</name>
</gene>
<evidence type="ECO:0000313" key="2">
    <source>
        <dbReference type="EMBL" id="RAO68417.1"/>
    </source>
</evidence>
<reference evidence="2 3" key="1">
    <citation type="journal article" date="2017" name="Biotechnol. Biofuels">
        <title>Differential beta-glucosidase expression as a function of carbon source availability in Talaromyces amestolkiae: a genomic and proteomic approach.</title>
        <authorList>
            <person name="de Eugenio L.I."/>
            <person name="Mendez-Liter J.A."/>
            <person name="Nieto-Dominguez M."/>
            <person name="Alonso L."/>
            <person name="Gil-Munoz J."/>
            <person name="Barriuso J."/>
            <person name="Prieto A."/>
            <person name="Martinez M.J."/>
        </authorList>
    </citation>
    <scope>NUCLEOTIDE SEQUENCE [LARGE SCALE GENOMIC DNA]</scope>
    <source>
        <strain evidence="2 3">CIB</strain>
    </source>
</reference>
<keyword evidence="1" id="KW-0472">Membrane</keyword>
<proteinExistence type="predicted"/>